<evidence type="ECO:0000256" key="1">
    <source>
        <dbReference type="SAM" id="MobiDB-lite"/>
    </source>
</evidence>
<evidence type="ECO:0000313" key="2">
    <source>
        <dbReference type="EMBL" id="GFD57515.1"/>
    </source>
</evidence>
<protein>
    <submittedName>
        <fullName evidence="2">Uncharacterized protein</fullName>
    </submittedName>
</protein>
<comment type="caution">
    <text evidence="2">The sequence shown here is derived from an EMBL/GenBank/DDBJ whole genome shotgun (WGS) entry which is preliminary data.</text>
</comment>
<reference evidence="2" key="1">
    <citation type="journal article" date="2019" name="Sci. Rep.">
        <title>Draft genome of Tanacetum cinerariifolium, the natural source of mosquito coil.</title>
        <authorList>
            <person name="Yamashiro T."/>
            <person name="Shiraishi A."/>
            <person name="Satake H."/>
            <person name="Nakayama K."/>
        </authorList>
    </citation>
    <scope>NUCLEOTIDE SEQUENCE</scope>
</reference>
<dbReference type="AlphaFoldDB" id="A0A699XCC2"/>
<dbReference type="EMBL" id="BKCJ011841936">
    <property type="protein sequence ID" value="GFD57515.1"/>
    <property type="molecule type" value="Genomic_DNA"/>
</dbReference>
<sequence length="62" mass="6250">MAPNATKMSSPKNSPTLSVAAHNDNSLMRSASGNLPKRDSAAPSAIGASNGRTICGCPPKLV</sequence>
<feature type="non-terminal residue" evidence="2">
    <location>
        <position position="62"/>
    </location>
</feature>
<name>A0A699XCC2_TANCI</name>
<feature type="compositionally biased region" description="Polar residues" evidence="1">
    <location>
        <begin position="1"/>
        <end position="33"/>
    </location>
</feature>
<feature type="region of interest" description="Disordered" evidence="1">
    <location>
        <begin position="1"/>
        <end position="52"/>
    </location>
</feature>
<accession>A0A699XCC2</accession>
<gene>
    <name evidence="2" type="ORF">Tci_929484</name>
</gene>
<proteinExistence type="predicted"/>
<organism evidence="2">
    <name type="scientific">Tanacetum cinerariifolium</name>
    <name type="common">Dalmatian daisy</name>
    <name type="synonym">Chrysanthemum cinerariifolium</name>
    <dbReference type="NCBI Taxonomy" id="118510"/>
    <lineage>
        <taxon>Eukaryota</taxon>
        <taxon>Viridiplantae</taxon>
        <taxon>Streptophyta</taxon>
        <taxon>Embryophyta</taxon>
        <taxon>Tracheophyta</taxon>
        <taxon>Spermatophyta</taxon>
        <taxon>Magnoliopsida</taxon>
        <taxon>eudicotyledons</taxon>
        <taxon>Gunneridae</taxon>
        <taxon>Pentapetalae</taxon>
        <taxon>asterids</taxon>
        <taxon>campanulids</taxon>
        <taxon>Asterales</taxon>
        <taxon>Asteraceae</taxon>
        <taxon>Asteroideae</taxon>
        <taxon>Anthemideae</taxon>
        <taxon>Anthemidinae</taxon>
        <taxon>Tanacetum</taxon>
    </lineage>
</organism>